<proteinExistence type="predicted"/>
<name>A0A0A9CRG9_ARUDO</name>
<accession>A0A0A9CRG9</accession>
<evidence type="ECO:0000313" key="1">
    <source>
        <dbReference type="EMBL" id="JAD74072.1"/>
    </source>
</evidence>
<protein>
    <submittedName>
        <fullName evidence="1">Uncharacterized protein</fullName>
    </submittedName>
</protein>
<sequence length="20" mass="2470">MSIWYIRQIETSQLCGWNIQ</sequence>
<organism evidence="1">
    <name type="scientific">Arundo donax</name>
    <name type="common">Giant reed</name>
    <name type="synonym">Donax arundinaceus</name>
    <dbReference type="NCBI Taxonomy" id="35708"/>
    <lineage>
        <taxon>Eukaryota</taxon>
        <taxon>Viridiplantae</taxon>
        <taxon>Streptophyta</taxon>
        <taxon>Embryophyta</taxon>
        <taxon>Tracheophyta</taxon>
        <taxon>Spermatophyta</taxon>
        <taxon>Magnoliopsida</taxon>
        <taxon>Liliopsida</taxon>
        <taxon>Poales</taxon>
        <taxon>Poaceae</taxon>
        <taxon>PACMAD clade</taxon>
        <taxon>Arundinoideae</taxon>
        <taxon>Arundineae</taxon>
        <taxon>Arundo</taxon>
    </lineage>
</organism>
<dbReference type="AlphaFoldDB" id="A0A0A9CRG9"/>
<reference evidence="1" key="2">
    <citation type="journal article" date="2015" name="Data Brief">
        <title>Shoot transcriptome of the giant reed, Arundo donax.</title>
        <authorList>
            <person name="Barrero R.A."/>
            <person name="Guerrero F.D."/>
            <person name="Moolhuijzen P."/>
            <person name="Goolsby J.A."/>
            <person name="Tidwell J."/>
            <person name="Bellgard S.E."/>
            <person name="Bellgard M.I."/>
        </authorList>
    </citation>
    <scope>NUCLEOTIDE SEQUENCE</scope>
    <source>
        <tissue evidence="1">Shoot tissue taken approximately 20 cm above the soil surface</tissue>
    </source>
</reference>
<reference evidence="1" key="1">
    <citation type="submission" date="2014-09" db="EMBL/GenBank/DDBJ databases">
        <authorList>
            <person name="Magalhaes I.L.F."/>
            <person name="Oliveira U."/>
            <person name="Santos F.R."/>
            <person name="Vidigal T.H.D.A."/>
            <person name="Brescovit A.D."/>
            <person name="Santos A.J."/>
        </authorList>
    </citation>
    <scope>NUCLEOTIDE SEQUENCE</scope>
    <source>
        <tissue evidence="1">Shoot tissue taken approximately 20 cm above the soil surface</tissue>
    </source>
</reference>
<dbReference type="EMBL" id="GBRH01223823">
    <property type="protein sequence ID" value="JAD74072.1"/>
    <property type="molecule type" value="Transcribed_RNA"/>
</dbReference>